<evidence type="ECO:0000313" key="5">
    <source>
        <dbReference type="Proteomes" id="UP000029864"/>
    </source>
</evidence>
<comment type="caution">
    <text evidence="3">The sequence shown here is derived from an EMBL/GenBank/DDBJ whole genome shotgun (WGS) entry which is preliminary data.</text>
</comment>
<organism evidence="3 5">
    <name type="scientific">Cryobacterium roopkundense</name>
    <dbReference type="NCBI Taxonomy" id="1001240"/>
    <lineage>
        <taxon>Bacteria</taxon>
        <taxon>Bacillati</taxon>
        <taxon>Actinomycetota</taxon>
        <taxon>Actinomycetes</taxon>
        <taxon>Micrococcales</taxon>
        <taxon>Microbacteriaceae</taxon>
        <taxon>Cryobacterium</taxon>
    </lineage>
</organism>
<dbReference type="PANTHER" id="PTHR24321">
    <property type="entry name" value="DEHYDROGENASES, SHORT CHAIN"/>
    <property type="match status" value="1"/>
</dbReference>
<sequence>MARLAGKVALISGAAQGMGAAHARTMIREGARVVIGDIGDAQGQALAEELGDNARYVHLDVTESEDWDRAVAVAVGSFGGLDILVNNAGIAEFVSLEDTTMELWDRTLAINLAGAFRGIQAALPALKQSEHASIINISSIAGFVGFEGLGVYNASKFALRGLTKSVALDLADDGIRVNSVHPGGVRTPMTVGLSANPSNTAMHRLGEPEEVSNLVLFLASDESSFCTGAEYLADGGEAAGLSNLIPLSRVVV</sequence>
<keyword evidence="5" id="KW-1185">Reference proteome</keyword>
<dbReference type="OrthoDB" id="286404at2"/>
<evidence type="ECO:0000256" key="1">
    <source>
        <dbReference type="ARBA" id="ARBA00006484"/>
    </source>
</evidence>
<keyword evidence="2 4" id="KW-0560">Oxidoreductase</keyword>
<dbReference type="EMBL" id="JPXF01000124">
    <property type="protein sequence ID" value="KGJ71846.1"/>
    <property type="molecule type" value="Genomic_DNA"/>
</dbReference>
<dbReference type="PRINTS" id="PR00080">
    <property type="entry name" value="SDRFAMILY"/>
</dbReference>
<dbReference type="NCBIfam" id="NF005559">
    <property type="entry name" value="PRK07231.1"/>
    <property type="match status" value="1"/>
</dbReference>
<evidence type="ECO:0000256" key="2">
    <source>
        <dbReference type="ARBA" id="ARBA00023002"/>
    </source>
</evidence>
<dbReference type="PANTHER" id="PTHR24321:SF8">
    <property type="entry name" value="ESTRADIOL 17-BETA-DEHYDROGENASE 8-RELATED"/>
    <property type="match status" value="1"/>
</dbReference>
<proteinExistence type="inferred from homology"/>
<gene>
    <name evidence="4" type="ORF">BJ997_001110</name>
    <name evidence="3" type="ORF">GY21_19445</name>
</gene>
<dbReference type="InterPro" id="IPR020904">
    <property type="entry name" value="Sc_DH/Rdtase_CS"/>
</dbReference>
<dbReference type="FunFam" id="3.40.50.720:FF:000084">
    <property type="entry name" value="Short-chain dehydrogenase reductase"/>
    <property type="match status" value="1"/>
</dbReference>
<dbReference type="eggNOG" id="COG1028">
    <property type="taxonomic scope" value="Bacteria"/>
</dbReference>
<dbReference type="InterPro" id="IPR002347">
    <property type="entry name" value="SDR_fam"/>
</dbReference>
<evidence type="ECO:0000313" key="4">
    <source>
        <dbReference type="EMBL" id="MBB5640562.1"/>
    </source>
</evidence>
<dbReference type="Proteomes" id="UP000561726">
    <property type="component" value="Unassembled WGS sequence"/>
</dbReference>
<reference evidence="4 6" key="2">
    <citation type="submission" date="2020-08" db="EMBL/GenBank/DDBJ databases">
        <title>Sequencing the genomes of 1000 actinobacteria strains.</title>
        <authorList>
            <person name="Klenk H.-P."/>
        </authorList>
    </citation>
    <scope>NUCLEOTIDE SEQUENCE [LARGE SCALE GENOMIC DNA]</scope>
    <source>
        <strain evidence="4 6">DSM 21065</strain>
    </source>
</reference>
<dbReference type="AlphaFoldDB" id="A0A099J0Q5"/>
<dbReference type="SUPFAM" id="SSF51735">
    <property type="entry name" value="NAD(P)-binding Rossmann-fold domains"/>
    <property type="match status" value="1"/>
</dbReference>
<dbReference type="EC" id="1.1.1.53" evidence="4"/>
<dbReference type="InterPro" id="IPR036291">
    <property type="entry name" value="NAD(P)-bd_dom_sf"/>
</dbReference>
<name>A0A099J0Q5_9MICO</name>
<reference evidence="3 5" key="1">
    <citation type="submission" date="2014-08" db="EMBL/GenBank/DDBJ databases">
        <authorList>
            <person name="Sisinthy S."/>
        </authorList>
    </citation>
    <scope>NUCLEOTIDE SEQUENCE [LARGE SCALE GENOMIC DNA]</scope>
    <source>
        <strain evidence="3 5">RuG17</strain>
    </source>
</reference>
<dbReference type="PROSITE" id="PS00061">
    <property type="entry name" value="ADH_SHORT"/>
    <property type="match status" value="1"/>
</dbReference>
<dbReference type="GO" id="GO:0047044">
    <property type="term" value="F:androstan-3-alpha,17-beta-diol dehydrogenase (NAD+) activity"/>
    <property type="evidence" value="ECO:0007669"/>
    <property type="project" value="UniProtKB-EC"/>
</dbReference>
<dbReference type="EMBL" id="JACHBQ010000001">
    <property type="protein sequence ID" value="MBB5640562.1"/>
    <property type="molecule type" value="Genomic_DNA"/>
</dbReference>
<dbReference type="Proteomes" id="UP000029864">
    <property type="component" value="Unassembled WGS sequence"/>
</dbReference>
<protein>
    <submittedName>
        <fullName evidence="3">3-alpha-hydroxysteroid dehydrogenase</fullName>
    </submittedName>
    <submittedName>
        <fullName evidence="4">3alpha(Or 20beta)-hydroxysteroid dehydrogenase</fullName>
        <ecNumber evidence="4">1.1.1.53</ecNumber>
    </submittedName>
</protein>
<dbReference type="RefSeq" id="WP_035839973.1">
    <property type="nucleotide sequence ID" value="NZ_JACHBQ010000001.1"/>
</dbReference>
<dbReference type="PRINTS" id="PR00081">
    <property type="entry name" value="GDHRDH"/>
</dbReference>
<evidence type="ECO:0000313" key="3">
    <source>
        <dbReference type="EMBL" id="KGJ71846.1"/>
    </source>
</evidence>
<dbReference type="STRING" id="1001240.GY21_19445"/>
<comment type="similarity">
    <text evidence="1">Belongs to the short-chain dehydrogenases/reductases (SDR) family.</text>
</comment>
<accession>A0A099J0Q5</accession>
<dbReference type="Pfam" id="PF13561">
    <property type="entry name" value="adh_short_C2"/>
    <property type="match status" value="1"/>
</dbReference>
<dbReference type="Gene3D" id="3.40.50.720">
    <property type="entry name" value="NAD(P)-binding Rossmann-like Domain"/>
    <property type="match status" value="1"/>
</dbReference>
<evidence type="ECO:0000313" key="6">
    <source>
        <dbReference type="Proteomes" id="UP000561726"/>
    </source>
</evidence>